<dbReference type="InterPro" id="IPR016040">
    <property type="entry name" value="NAD(P)-bd_dom"/>
</dbReference>
<comment type="caution">
    <text evidence="6">The sequence shown here is derived from an EMBL/GenBank/DDBJ whole genome shotgun (WGS) entry which is preliminary data.</text>
</comment>
<dbReference type="EMBL" id="JAAFGW010000163">
    <property type="protein sequence ID" value="NDP48803.1"/>
    <property type="molecule type" value="Genomic_DNA"/>
</dbReference>
<dbReference type="Pfam" id="PF16363">
    <property type="entry name" value="GDP_Man_Dehyd"/>
    <property type="match status" value="1"/>
</dbReference>
<dbReference type="AlphaFoldDB" id="A0A7C9TAL1"/>
<feature type="domain" description="NAD(P)-binding" evidence="5">
    <location>
        <begin position="4"/>
        <end position="109"/>
    </location>
</feature>
<dbReference type="PANTHER" id="PTHR43715">
    <property type="entry name" value="GDP-MANNOSE 4,6-DEHYDRATASE"/>
    <property type="match status" value="1"/>
</dbReference>
<proteinExistence type="inferred from homology"/>
<comment type="similarity">
    <text evidence="2">Belongs to the NAD(P)-dependent epimerase/dehydratase family. GDP-mannose 4,6-dehydratase subfamily.</text>
</comment>
<evidence type="ECO:0000313" key="6">
    <source>
        <dbReference type="EMBL" id="NDP48803.1"/>
    </source>
</evidence>
<dbReference type="SUPFAM" id="SSF51735">
    <property type="entry name" value="NAD(P)-binding Rossmann-fold domains"/>
    <property type="match status" value="1"/>
</dbReference>
<evidence type="ECO:0000313" key="7">
    <source>
        <dbReference type="Proteomes" id="UP000483432"/>
    </source>
</evidence>
<evidence type="ECO:0000259" key="5">
    <source>
        <dbReference type="Pfam" id="PF16363"/>
    </source>
</evidence>
<evidence type="ECO:0000256" key="2">
    <source>
        <dbReference type="ARBA" id="ARBA00009263"/>
    </source>
</evidence>
<organism evidence="6 7">
    <name type="scientific">Sulfuriferula multivorans</name>
    <dbReference type="NCBI Taxonomy" id="1559896"/>
    <lineage>
        <taxon>Bacteria</taxon>
        <taxon>Pseudomonadati</taxon>
        <taxon>Pseudomonadota</taxon>
        <taxon>Betaproteobacteria</taxon>
        <taxon>Nitrosomonadales</taxon>
        <taxon>Sulfuricellaceae</taxon>
        <taxon>Sulfuriferula</taxon>
    </lineage>
</organism>
<dbReference type="Gene3D" id="3.90.25.10">
    <property type="entry name" value="UDP-galactose 4-epimerase, domain 1"/>
    <property type="match status" value="2"/>
</dbReference>
<evidence type="ECO:0000256" key="3">
    <source>
        <dbReference type="ARBA" id="ARBA00011989"/>
    </source>
</evidence>
<keyword evidence="4" id="KW-0456">Lyase</keyword>
<dbReference type="GO" id="GO:0042351">
    <property type="term" value="P:'de novo' GDP-L-fucose biosynthetic process"/>
    <property type="evidence" value="ECO:0007669"/>
    <property type="project" value="TreeGrafter"/>
</dbReference>
<dbReference type="EC" id="4.2.1.47" evidence="3"/>
<dbReference type="Gene3D" id="3.40.50.720">
    <property type="entry name" value="NAD(P)-binding Rossmann-like Domain"/>
    <property type="match status" value="2"/>
</dbReference>
<reference evidence="6 7" key="1">
    <citation type="submission" date="2019-09" db="EMBL/GenBank/DDBJ databases">
        <title>H2 Metabolism Revealed by Metagenomic Analysis in Subglacial Sediment of East Antarctica.</title>
        <authorList>
            <person name="Yang Z."/>
            <person name="Zhang Y."/>
            <person name="Lv Y."/>
            <person name="Yan W."/>
            <person name="Xiao X."/>
            <person name="Sun B."/>
            <person name="Ma H."/>
        </authorList>
    </citation>
    <scope>NUCLEOTIDE SEQUENCE [LARGE SCALE GENOMIC DNA]</scope>
    <source>
        <strain evidence="6">Bin2_2</strain>
    </source>
</reference>
<evidence type="ECO:0000256" key="1">
    <source>
        <dbReference type="ARBA" id="ARBA00001937"/>
    </source>
</evidence>
<evidence type="ECO:0000256" key="4">
    <source>
        <dbReference type="ARBA" id="ARBA00023239"/>
    </source>
</evidence>
<feature type="non-terminal residue" evidence="6">
    <location>
        <position position="1"/>
    </location>
</feature>
<dbReference type="GO" id="GO:0008446">
    <property type="term" value="F:GDP-mannose 4,6-dehydratase activity"/>
    <property type="evidence" value="ECO:0007669"/>
    <property type="project" value="UniProtKB-EC"/>
</dbReference>
<comment type="cofactor">
    <cofactor evidence="1">
        <name>NADP(+)</name>
        <dbReference type="ChEBI" id="CHEBI:58349"/>
    </cofactor>
</comment>
<sequence>LGLAGDLALGNLEARRDWGFAGDVVRAMWMMLQAPAAGDYVVATGKTHSVREFCDAAFGHLGLDYRDYVREDSAFYRPLEPVQLVGNSLKLHSLGWSPQVDFHQLVGMMVDEDMRVLGGSSQSAT</sequence>
<accession>A0A7C9TAL1</accession>
<protein>
    <recommendedName>
        <fullName evidence="3">GDP-mannose 4,6-dehydratase</fullName>
        <ecNumber evidence="3">4.2.1.47</ecNumber>
    </recommendedName>
</protein>
<dbReference type="InterPro" id="IPR036291">
    <property type="entry name" value="NAD(P)-bd_dom_sf"/>
</dbReference>
<dbReference type="PANTHER" id="PTHR43715:SF1">
    <property type="entry name" value="GDP-MANNOSE 4,6 DEHYDRATASE"/>
    <property type="match status" value="1"/>
</dbReference>
<name>A0A7C9TAL1_9PROT</name>
<dbReference type="Proteomes" id="UP000483432">
    <property type="component" value="Unassembled WGS sequence"/>
</dbReference>
<gene>
    <name evidence="6" type="ORF">GZ085_10535</name>
</gene>
<dbReference type="InterPro" id="IPR006368">
    <property type="entry name" value="GDP_Man_deHydtase"/>
</dbReference>